<dbReference type="InterPro" id="IPR010308">
    <property type="entry name" value="TRP_C"/>
</dbReference>
<feature type="compositionally biased region" description="Low complexity" evidence="7">
    <location>
        <begin position="304"/>
        <end position="321"/>
    </location>
</feature>
<evidence type="ECO:0000256" key="4">
    <source>
        <dbReference type="ARBA" id="ARBA00022729"/>
    </source>
</evidence>
<evidence type="ECO:0000256" key="1">
    <source>
        <dbReference type="ARBA" id="ARBA00004141"/>
    </source>
</evidence>
<dbReference type="EMBL" id="JAPQKI010000004">
    <property type="protein sequence ID" value="KAJ5102847.1"/>
    <property type="molecule type" value="Genomic_DNA"/>
</dbReference>
<feature type="transmembrane region" description="Helical" evidence="8">
    <location>
        <begin position="488"/>
        <end position="508"/>
    </location>
</feature>
<dbReference type="OrthoDB" id="2115177at2759"/>
<feature type="transmembrane region" description="Helical" evidence="8">
    <location>
        <begin position="576"/>
        <end position="605"/>
    </location>
</feature>
<dbReference type="GO" id="GO:0016020">
    <property type="term" value="C:membrane"/>
    <property type="evidence" value="ECO:0007669"/>
    <property type="project" value="UniProtKB-SubCell"/>
</dbReference>
<dbReference type="SMART" id="SM01320">
    <property type="entry name" value="TRP_N"/>
    <property type="match status" value="1"/>
</dbReference>
<dbReference type="PANTHER" id="PTHR31145:SF5">
    <property type="entry name" value="DUF907 DOMAIN PROTEIN (AFU_ORTHOLOGUE AFUA_2G06100)"/>
    <property type="match status" value="1"/>
</dbReference>
<keyword evidence="3 8" id="KW-0812">Transmembrane</keyword>
<dbReference type="RefSeq" id="XP_056476227.1">
    <property type="nucleotide sequence ID" value="XM_056615870.1"/>
</dbReference>
<gene>
    <name evidence="11" type="ORF">N7532_003376</name>
</gene>
<feature type="transmembrane region" description="Helical" evidence="8">
    <location>
        <begin position="400"/>
        <end position="420"/>
    </location>
</feature>
<reference evidence="11" key="2">
    <citation type="journal article" date="2023" name="IMA Fungus">
        <title>Comparative genomic study of the Penicillium genus elucidates a diverse pangenome and 15 lateral gene transfer events.</title>
        <authorList>
            <person name="Petersen C."/>
            <person name="Sorensen T."/>
            <person name="Nielsen M.R."/>
            <person name="Sondergaard T.E."/>
            <person name="Sorensen J.L."/>
            <person name="Fitzpatrick D.A."/>
            <person name="Frisvad J.C."/>
            <person name="Nielsen K.L."/>
        </authorList>
    </citation>
    <scope>NUCLEOTIDE SEQUENCE</scope>
    <source>
        <strain evidence="11">IBT 30761</strain>
    </source>
</reference>
<evidence type="ECO:0000256" key="9">
    <source>
        <dbReference type="SAM" id="SignalP"/>
    </source>
</evidence>
<feature type="signal peptide" evidence="9">
    <location>
        <begin position="1"/>
        <end position="19"/>
    </location>
</feature>
<dbReference type="Proteomes" id="UP001149074">
    <property type="component" value="Unassembled WGS sequence"/>
</dbReference>
<evidence type="ECO:0000256" key="3">
    <source>
        <dbReference type="ARBA" id="ARBA00022692"/>
    </source>
</evidence>
<dbReference type="InterPro" id="IPR040241">
    <property type="entry name" value="TRP_Flc/Pkd2-like"/>
</dbReference>
<dbReference type="GeneID" id="81354849"/>
<feature type="chain" id="PRO_5040875980" description="ML-like domain-containing protein" evidence="9">
    <location>
        <begin position="20"/>
        <end position="719"/>
    </location>
</feature>
<keyword evidence="5 8" id="KW-1133">Transmembrane helix</keyword>
<dbReference type="Pfam" id="PF06011">
    <property type="entry name" value="TRP"/>
    <property type="match status" value="1"/>
</dbReference>
<accession>A0A9W9FMS6</accession>
<keyword evidence="4 9" id="KW-0732">Signal</keyword>
<dbReference type="PANTHER" id="PTHR31145">
    <property type="entry name" value="INTEGRAL MEMBRANE PROTEIN (AFU_ORTHOLOGUE AFUA_7G01610)"/>
    <property type="match status" value="1"/>
</dbReference>
<comment type="caution">
    <text evidence="11">The sequence shown here is derived from an EMBL/GenBank/DDBJ whole genome shotgun (WGS) entry which is preliminary data.</text>
</comment>
<feature type="region of interest" description="Disordered" evidence="7">
    <location>
        <begin position="301"/>
        <end position="321"/>
    </location>
</feature>
<dbReference type="GO" id="GO:0055085">
    <property type="term" value="P:transmembrane transport"/>
    <property type="evidence" value="ECO:0007669"/>
    <property type="project" value="TreeGrafter"/>
</dbReference>
<reference evidence="11" key="1">
    <citation type="submission" date="2022-11" db="EMBL/GenBank/DDBJ databases">
        <authorList>
            <person name="Petersen C."/>
        </authorList>
    </citation>
    <scope>NUCLEOTIDE SEQUENCE</scope>
    <source>
        <strain evidence="11">IBT 30761</strain>
    </source>
</reference>
<evidence type="ECO:0000313" key="11">
    <source>
        <dbReference type="EMBL" id="KAJ5102847.1"/>
    </source>
</evidence>
<feature type="transmembrane region" description="Helical" evidence="8">
    <location>
        <begin position="347"/>
        <end position="379"/>
    </location>
</feature>
<evidence type="ECO:0000256" key="8">
    <source>
        <dbReference type="SAM" id="Phobius"/>
    </source>
</evidence>
<dbReference type="Pfam" id="PF14558">
    <property type="entry name" value="TRP_N"/>
    <property type="match status" value="1"/>
</dbReference>
<comment type="subcellular location">
    <subcellularLocation>
        <location evidence="1">Membrane</location>
        <topology evidence="1">Multi-pass membrane protein</topology>
    </subcellularLocation>
</comment>
<feature type="region of interest" description="Disordered" evidence="7">
    <location>
        <begin position="656"/>
        <end position="675"/>
    </location>
</feature>
<evidence type="ECO:0000256" key="6">
    <source>
        <dbReference type="ARBA" id="ARBA00023136"/>
    </source>
</evidence>
<dbReference type="GO" id="GO:0009272">
    <property type="term" value="P:fungal-type cell wall biogenesis"/>
    <property type="evidence" value="ECO:0007669"/>
    <property type="project" value="TreeGrafter"/>
</dbReference>
<evidence type="ECO:0000256" key="7">
    <source>
        <dbReference type="SAM" id="MobiDB-lite"/>
    </source>
</evidence>
<feature type="compositionally biased region" description="Low complexity" evidence="7">
    <location>
        <begin position="691"/>
        <end position="704"/>
    </location>
</feature>
<proteinExistence type="inferred from homology"/>
<evidence type="ECO:0000259" key="10">
    <source>
        <dbReference type="SMART" id="SM01320"/>
    </source>
</evidence>
<dbReference type="AlphaFoldDB" id="A0A9W9FMS6"/>
<evidence type="ECO:0000256" key="5">
    <source>
        <dbReference type="ARBA" id="ARBA00022989"/>
    </source>
</evidence>
<keyword evidence="6 8" id="KW-0472">Membrane</keyword>
<organism evidence="11 12">
    <name type="scientific">Penicillium argentinense</name>
    <dbReference type="NCBI Taxonomy" id="1131581"/>
    <lineage>
        <taxon>Eukaryota</taxon>
        <taxon>Fungi</taxon>
        <taxon>Dikarya</taxon>
        <taxon>Ascomycota</taxon>
        <taxon>Pezizomycotina</taxon>
        <taxon>Eurotiomycetes</taxon>
        <taxon>Eurotiomycetidae</taxon>
        <taxon>Eurotiales</taxon>
        <taxon>Aspergillaceae</taxon>
        <taxon>Penicillium</taxon>
    </lineage>
</organism>
<feature type="transmembrane region" description="Helical" evidence="8">
    <location>
        <begin position="426"/>
        <end position="448"/>
    </location>
</feature>
<feature type="transmembrane region" description="Helical" evidence="8">
    <location>
        <begin position="545"/>
        <end position="564"/>
    </location>
</feature>
<evidence type="ECO:0000256" key="2">
    <source>
        <dbReference type="ARBA" id="ARBA00010642"/>
    </source>
</evidence>
<feature type="domain" description="ML-like" evidence="10">
    <location>
        <begin position="21"/>
        <end position="161"/>
    </location>
</feature>
<sequence>MRTLIWAVLGLGVVPQALAADTLSTKGFNLCMTDSDIKVQNLDVSYTRSTNEVVFDVAGTNAKKQKVIATLTVTAYGNELYSKTFDPCGSEIHVDQLCPVPAGTFSASGSYNIPDNYASQIPAIAFNIPDLDGQAKMTLKGEDGNNVACVESELSNGKSTSVKGVAWASAGIAAGALALSGLSAVGAAGHPGASSSSPGFGDVMGWFHSMATNGMLSVSYPTVYSSFTKNFAWSTGLISWDNMQHSIDDFRKATGGNLTQNSYTYLYDVSSSTTSSSNSTTTKRGLDMVLRVGGDLLVRSVETSQSDSTNSSSSSSSNSGDISWDDLTSVKGLEKVGNELMIPSANIFMTVLLIFAIVVAVVVVGILLVKVILEIWALYGNFPAKLATFRKDYWGLMARTITNMILVLYSIWVLYCVYQLKNGDSWAAKLLAAVTLAVFTAVLAFFAWRIIHMARKYKKAEGDTAALYDNKETWRKYSLFYDNYKKDFWWLFVPIIVYSLAKGCIIAGAQGHGLAQSAGQLVVEALLLILLLWNRPYVTKSSMGINMTIQIVRVLSVACVLVFVEELGLSQTTKTVTGIVLIVIQSTLTGVLAILIAVNAIIMCIRENPHAKRRKEAEKADRDLDDLTPLDARESLLIDHPPKRDYNEVNKFNFTGPYEPYRDQPYNRPGSNGSRENLVYADYGVAHDRSSSQQSRHSGRRSPSLEGRHPTTAGYGMAY</sequence>
<comment type="similarity">
    <text evidence="2">Belongs to the transient receptor potential (TRP) ion channel family.</text>
</comment>
<dbReference type="InterPro" id="IPR032800">
    <property type="entry name" value="TRP_N"/>
</dbReference>
<name>A0A9W9FMS6_9EURO</name>
<evidence type="ECO:0000313" key="12">
    <source>
        <dbReference type="Proteomes" id="UP001149074"/>
    </source>
</evidence>
<feature type="region of interest" description="Disordered" evidence="7">
    <location>
        <begin position="686"/>
        <end position="719"/>
    </location>
</feature>
<feature type="transmembrane region" description="Helical" evidence="8">
    <location>
        <begin position="514"/>
        <end position="533"/>
    </location>
</feature>
<keyword evidence="12" id="KW-1185">Reference proteome</keyword>
<protein>
    <recommendedName>
        <fullName evidence="10">ML-like domain-containing protein</fullName>
    </recommendedName>
</protein>